<dbReference type="InterPro" id="IPR011333">
    <property type="entry name" value="SKP1/BTB/POZ_sf"/>
</dbReference>
<feature type="region of interest" description="Disordered" evidence="1">
    <location>
        <begin position="189"/>
        <end position="288"/>
    </location>
</feature>
<feature type="compositionally biased region" description="Polar residues" evidence="1">
    <location>
        <begin position="237"/>
        <end position="253"/>
    </location>
</feature>
<accession>A0A409VDP4</accession>
<dbReference type="PROSITE" id="PS50097">
    <property type="entry name" value="BTB"/>
    <property type="match status" value="1"/>
</dbReference>
<evidence type="ECO:0000259" key="2">
    <source>
        <dbReference type="PROSITE" id="PS50097"/>
    </source>
</evidence>
<dbReference type="OrthoDB" id="3223751at2759"/>
<protein>
    <recommendedName>
        <fullName evidence="2">BTB domain-containing protein</fullName>
    </recommendedName>
</protein>
<evidence type="ECO:0000313" key="3">
    <source>
        <dbReference type="EMBL" id="PPQ64175.1"/>
    </source>
</evidence>
<dbReference type="Pfam" id="PF00651">
    <property type="entry name" value="BTB"/>
    <property type="match status" value="1"/>
</dbReference>
<dbReference type="InterPro" id="IPR000210">
    <property type="entry name" value="BTB/POZ_dom"/>
</dbReference>
<keyword evidence="4" id="KW-1185">Reference proteome</keyword>
<dbReference type="STRING" id="181874.A0A409VDP4"/>
<dbReference type="SUPFAM" id="SSF54695">
    <property type="entry name" value="POZ domain"/>
    <property type="match status" value="1"/>
</dbReference>
<dbReference type="EMBL" id="NHTK01006092">
    <property type="protein sequence ID" value="PPQ64175.1"/>
    <property type="molecule type" value="Genomic_DNA"/>
</dbReference>
<evidence type="ECO:0000313" key="4">
    <source>
        <dbReference type="Proteomes" id="UP000284842"/>
    </source>
</evidence>
<dbReference type="Proteomes" id="UP000284842">
    <property type="component" value="Unassembled WGS sequence"/>
</dbReference>
<feature type="domain" description="BTB" evidence="2">
    <location>
        <begin position="23"/>
        <end position="98"/>
    </location>
</feature>
<proteinExistence type="predicted"/>
<comment type="caution">
    <text evidence="3">The sequence shown here is derived from an EMBL/GenBank/DDBJ whole genome shotgun (WGS) entry which is preliminary data.</text>
</comment>
<name>A0A409VDP4_9AGAR</name>
<dbReference type="InParanoid" id="A0A409VDP4"/>
<dbReference type="Gene3D" id="3.30.710.10">
    <property type="entry name" value="Potassium Channel Kv1.1, Chain A"/>
    <property type="match status" value="1"/>
</dbReference>
<evidence type="ECO:0000256" key="1">
    <source>
        <dbReference type="SAM" id="MobiDB-lite"/>
    </source>
</evidence>
<reference evidence="3 4" key="1">
    <citation type="journal article" date="2018" name="Evol. Lett.">
        <title>Horizontal gene cluster transfer increased hallucinogenic mushroom diversity.</title>
        <authorList>
            <person name="Reynolds H.T."/>
            <person name="Vijayakumar V."/>
            <person name="Gluck-Thaler E."/>
            <person name="Korotkin H.B."/>
            <person name="Matheny P.B."/>
            <person name="Slot J.C."/>
        </authorList>
    </citation>
    <scope>NUCLEOTIDE SEQUENCE [LARGE SCALE GENOMIC DNA]</scope>
    <source>
        <strain evidence="3 4">2629</strain>
    </source>
</reference>
<organism evidence="3 4">
    <name type="scientific">Panaeolus cyanescens</name>
    <dbReference type="NCBI Taxonomy" id="181874"/>
    <lineage>
        <taxon>Eukaryota</taxon>
        <taxon>Fungi</taxon>
        <taxon>Dikarya</taxon>
        <taxon>Basidiomycota</taxon>
        <taxon>Agaricomycotina</taxon>
        <taxon>Agaricomycetes</taxon>
        <taxon>Agaricomycetidae</taxon>
        <taxon>Agaricales</taxon>
        <taxon>Agaricineae</taxon>
        <taxon>Galeropsidaceae</taxon>
        <taxon>Panaeolus</taxon>
    </lineage>
</organism>
<dbReference type="AlphaFoldDB" id="A0A409VDP4"/>
<feature type="compositionally biased region" description="Polar residues" evidence="1">
    <location>
        <begin position="221"/>
        <end position="230"/>
    </location>
</feature>
<sequence>MTSSSTTGFQNLQHHDKYFIHSADLYVIAEKTLFKVHSHFLTRESAKFEDEVNQLEVSTTSADRSPTPKVIALHESVKAAHFEKLLSVFYPEKYSYEKPVEDWEVILAQAVKWSFNEVKELCIRELSKDTVSVATRLAIFEANNLESRYTRTLYGLLCADDLPLTLAEMEKLGLKATYIIMTARERLRSSGEGGRSPLSPERRSDVGPTLRSVFQTVDPVTATSPTTPTNGAMDKNTAANAQGSSSTGQNVNKGNSAGGTSNGNATANGRAIGSNGEDKTHRKRNGNI</sequence>
<gene>
    <name evidence="3" type="ORF">CVT24_008549</name>
</gene>